<comment type="caution">
    <text evidence="9">The sequence shown here is derived from an EMBL/GenBank/DDBJ whole genome shotgun (WGS) entry which is preliminary data.</text>
</comment>
<dbReference type="Pfam" id="PF02321">
    <property type="entry name" value="OEP"/>
    <property type="match status" value="2"/>
</dbReference>
<dbReference type="InterPro" id="IPR051906">
    <property type="entry name" value="TolC-like"/>
</dbReference>
<gene>
    <name evidence="9" type="ORF">ENV52_09615</name>
</gene>
<dbReference type="PIRSF" id="PIRSF001892">
    <property type="entry name" value="CyaE"/>
    <property type="match status" value="1"/>
</dbReference>
<evidence type="ECO:0000256" key="8">
    <source>
        <dbReference type="SAM" id="Coils"/>
    </source>
</evidence>
<keyword evidence="3" id="KW-0813">Transport</keyword>
<evidence type="ECO:0000256" key="7">
    <source>
        <dbReference type="ARBA" id="ARBA00023237"/>
    </source>
</evidence>
<keyword evidence="7" id="KW-0998">Cell outer membrane</keyword>
<dbReference type="InterPro" id="IPR028351">
    <property type="entry name" value="CyaE"/>
</dbReference>
<dbReference type="GO" id="GO:1990281">
    <property type="term" value="C:efflux pump complex"/>
    <property type="evidence" value="ECO:0007669"/>
    <property type="project" value="TreeGrafter"/>
</dbReference>
<evidence type="ECO:0000313" key="9">
    <source>
        <dbReference type="EMBL" id="HHS29941.1"/>
    </source>
</evidence>
<protein>
    <submittedName>
        <fullName evidence="9">TolC family protein</fullName>
    </submittedName>
</protein>
<evidence type="ECO:0000256" key="1">
    <source>
        <dbReference type="ARBA" id="ARBA00004442"/>
    </source>
</evidence>
<comment type="similarity">
    <text evidence="2">Belongs to the outer membrane factor (OMF) (TC 1.B.17) family.</text>
</comment>
<feature type="coiled-coil region" evidence="8">
    <location>
        <begin position="202"/>
        <end position="231"/>
    </location>
</feature>
<keyword evidence="5" id="KW-0812">Transmembrane</keyword>
<proteinExistence type="inferred from homology"/>
<sequence length="460" mass="50273">MMLRISHRISFILGLALLLSLAFGWPGPGGAQDAGPRLSLQEAINLALKQNPAIKEAKAKLTSAQEQIGVSRAGLMPRLGFAGNYYYGTAFSRTPGFLSATTPSGISGFPSSLNNQASNYYIYRFTLNQLIYDFGKTPGQVAGSKATFQQAGEELAGTRQQVVLDTRTAYYGYLSAWKALKVAAENVRQNQELLNQAQGFYREGLRARIDVAKAEANLAEAEAALIRAKNLVETSRVGLMTVLGLKTWPFGPVEDILETEVRLPPLDELKAQALNQRPEILRTKYRQEGDLAAIKVARAGYYPSLNSQASYGWEGPTYPLPDSWWLGVTLNVPLFEGLGTTYALRQAKANLRASKANAEALALDIRRQVEQNYLDVKAAGEVIRAARKAREAAAENLRLAAGRYKSGVGNIIEVTDAQVQFAQADLNYVRALYDFKVAEAKLDKAVGRSFQESPVDGLTK</sequence>
<dbReference type="AlphaFoldDB" id="A0A7V6A4P9"/>
<organism evidence="9">
    <name type="scientific">Desulfobacca acetoxidans</name>
    <dbReference type="NCBI Taxonomy" id="60893"/>
    <lineage>
        <taxon>Bacteria</taxon>
        <taxon>Pseudomonadati</taxon>
        <taxon>Thermodesulfobacteriota</taxon>
        <taxon>Desulfobaccia</taxon>
        <taxon>Desulfobaccales</taxon>
        <taxon>Desulfobaccaceae</taxon>
        <taxon>Desulfobacca</taxon>
    </lineage>
</organism>
<keyword evidence="8" id="KW-0175">Coiled coil</keyword>
<dbReference type="InterPro" id="IPR003423">
    <property type="entry name" value="OMP_efflux"/>
</dbReference>
<comment type="subcellular location">
    <subcellularLocation>
        <location evidence="1">Cell outer membrane</location>
    </subcellularLocation>
</comment>
<dbReference type="PANTHER" id="PTHR30026:SF21">
    <property type="entry name" value="SLR1270 PROTEIN"/>
    <property type="match status" value="1"/>
</dbReference>
<evidence type="ECO:0000256" key="2">
    <source>
        <dbReference type="ARBA" id="ARBA00007613"/>
    </source>
</evidence>
<evidence type="ECO:0000256" key="3">
    <source>
        <dbReference type="ARBA" id="ARBA00022448"/>
    </source>
</evidence>
<dbReference type="GO" id="GO:0009279">
    <property type="term" value="C:cell outer membrane"/>
    <property type="evidence" value="ECO:0007669"/>
    <property type="project" value="UniProtKB-SubCell"/>
</dbReference>
<dbReference type="EMBL" id="DTGR01000154">
    <property type="protein sequence ID" value="HHS29941.1"/>
    <property type="molecule type" value="Genomic_DNA"/>
</dbReference>
<evidence type="ECO:0000256" key="6">
    <source>
        <dbReference type="ARBA" id="ARBA00023136"/>
    </source>
</evidence>
<dbReference type="Gene3D" id="1.20.1600.10">
    <property type="entry name" value="Outer membrane efflux proteins (OEP)"/>
    <property type="match status" value="1"/>
</dbReference>
<evidence type="ECO:0000256" key="4">
    <source>
        <dbReference type="ARBA" id="ARBA00022452"/>
    </source>
</evidence>
<reference evidence="9" key="1">
    <citation type="journal article" date="2020" name="mSystems">
        <title>Genome- and Community-Level Interaction Insights into Carbon Utilization and Element Cycling Functions of Hydrothermarchaeota in Hydrothermal Sediment.</title>
        <authorList>
            <person name="Zhou Z."/>
            <person name="Liu Y."/>
            <person name="Xu W."/>
            <person name="Pan J."/>
            <person name="Luo Z.H."/>
            <person name="Li M."/>
        </authorList>
    </citation>
    <scope>NUCLEOTIDE SEQUENCE [LARGE SCALE GENOMIC DNA]</scope>
    <source>
        <strain evidence="9">SpSt-767</strain>
    </source>
</reference>
<name>A0A7V6A4P9_9BACT</name>
<dbReference type="GO" id="GO:0015562">
    <property type="term" value="F:efflux transmembrane transporter activity"/>
    <property type="evidence" value="ECO:0007669"/>
    <property type="project" value="InterPro"/>
</dbReference>
<accession>A0A7V6A4P9</accession>
<dbReference type="GO" id="GO:0015288">
    <property type="term" value="F:porin activity"/>
    <property type="evidence" value="ECO:0007669"/>
    <property type="project" value="TreeGrafter"/>
</dbReference>
<keyword evidence="6" id="KW-0472">Membrane</keyword>
<dbReference type="SUPFAM" id="SSF56954">
    <property type="entry name" value="Outer membrane efflux proteins (OEP)"/>
    <property type="match status" value="1"/>
</dbReference>
<keyword evidence="4" id="KW-1134">Transmembrane beta strand</keyword>
<evidence type="ECO:0000256" key="5">
    <source>
        <dbReference type="ARBA" id="ARBA00022692"/>
    </source>
</evidence>
<dbReference type="PANTHER" id="PTHR30026">
    <property type="entry name" value="OUTER MEMBRANE PROTEIN TOLC"/>
    <property type="match status" value="1"/>
</dbReference>